<reference evidence="2 3" key="1">
    <citation type="submission" date="2024-09" db="EMBL/GenBank/DDBJ databases">
        <title>Novel species of the genus Pelomonas and Roseateles isolated from streams.</title>
        <authorList>
            <person name="Lu H."/>
        </authorList>
    </citation>
    <scope>NUCLEOTIDE SEQUENCE [LARGE SCALE GENOMIC DNA]</scope>
    <source>
        <strain evidence="2 3">DC23W</strain>
    </source>
</reference>
<organism evidence="2 3">
    <name type="scientific">Pelomonas dachongensis</name>
    <dbReference type="NCBI Taxonomy" id="3299029"/>
    <lineage>
        <taxon>Bacteria</taxon>
        <taxon>Pseudomonadati</taxon>
        <taxon>Pseudomonadota</taxon>
        <taxon>Betaproteobacteria</taxon>
        <taxon>Burkholderiales</taxon>
        <taxon>Sphaerotilaceae</taxon>
        <taxon>Roseateles</taxon>
    </lineage>
</organism>
<name>A0ABW7EHE1_9BURK</name>
<dbReference type="RefSeq" id="WP_394468696.1">
    <property type="nucleotide sequence ID" value="NZ_JBIGHY010000001.1"/>
</dbReference>
<dbReference type="EMBL" id="JBIGHY010000001">
    <property type="protein sequence ID" value="MFG6412592.1"/>
    <property type="molecule type" value="Genomic_DNA"/>
</dbReference>
<keyword evidence="3" id="KW-1185">Reference proteome</keyword>
<gene>
    <name evidence="2" type="ORF">ACG02S_01630</name>
</gene>
<evidence type="ECO:0000256" key="1">
    <source>
        <dbReference type="SAM" id="SignalP"/>
    </source>
</evidence>
<dbReference type="Proteomes" id="UP001606300">
    <property type="component" value="Unassembled WGS sequence"/>
</dbReference>
<accession>A0ABW7EHE1</accession>
<feature type="chain" id="PRO_5045183875" evidence="1">
    <location>
        <begin position="23"/>
        <end position="280"/>
    </location>
</feature>
<proteinExistence type="predicted"/>
<evidence type="ECO:0000313" key="2">
    <source>
        <dbReference type="EMBL" id="MFG6412592.1"/>
    </source>
</evidence>
<comment type="caution">
    <text evidence="2">The sequence shown here is derived from an EMBL/GenBank/DDBJ whole genome shotgun (WGS) entry which is preliminary data.</text>
</comment>
<feature type="signal peptide" evidence="1">
    <location>
        <begin position="1"/>
        <end position="22"/>
    </location>
</feature>
<sequence length="280" mass="30139">MRKTVTGLAAWGLLLWGLGAQAASIGPGPFGLAPHIAGTVTLGDAAKVAAEFATPLRRPLSVSIDPRSHPLELMKIGLWMRERQPELELRGSCVGACAKSLLMSGRVKRIGAGTVIAFGGMTEMMARRKDQIDAGELFLQGDELGEASRASYLRQHEAAIESSLAVRALATQQLPLPPVAKTFVEVAIEGWKTRRMSFGVDSRYIVAAERHRCMWWVQDAAGLKQLGLDVPDYQPVSAAEAAELLKLSANYIYVGPALAVLPEQSLCPGDKKGVRFPDLP</sequence>
<keyword evidence="1" id="KW-0732">Signal</keyword>
<evidence type="ECO:0000313" key="3">
    <source>
        <dbReference type="Proteomes" id="UP001606300"/>
    </source>
</evidence>
<protein>
    <submittedName>
        <fullName evidence="2">Uncharacterized protein</fullName>
    </submittedName>
</protein>